<feature type="region of interest" description="Disordered" evidence="1">
    <location>
        <begin position="1"/>
        <end position="29"/>
    </location>
</feature>
<comment type="caution">
    <text evidence="2">The sequence shown here is derived from an EMBL/GenBank/DDBJ whole genome shotgun (WGS) entry which is preliminary data.</text>
</comment>
<protein>
    <submittedName>
        <fullName evidence="2">Uncharacterized protein</fullName>
    </submittedName>
</protein>
<evidence type="ECO:0000256" key="1">
    <source>
        <dbReference type="SAM" id="MobiDB-lite"/>
    </source>
</evidence>
<dbReference type="AlphaFoldDB" id="A0A0R0AY50"/>
<evidence type="ECO:0000313" key="3">
    <source>
        <dbReference type="Proteomes" id="UP000051757"/>
    </source>
</evidence>
<sequence length="64" mass="6637">MLQSSPLVDKRGPRPPGMNTTLAPADTHPPAAASILSTRYRATTLGMAVLAAGIARRVQAAALR</sequence>
<reference evidence="2 3" key="1">
    <citation type="journal article" date="2016" name="Front. Microbiol.">
        <title>Genome Sequence of Type Strains of Genus Stenotrophomonas.</title>
        <authorList>
            <person name="Patil P.P."/>
            <person name="Midha S."/>
            <person name="Kumar S."/>
            <person name="Patil P.B."/>
        </authorList>
    </citation>
    <scope>NUCLEOTIDE SEQUENCE [LARGE SCALE GENOMIC DNA]</scope>
    <source>
        <strain evidence="2 3">LMG 978</strain>
    </source>
</reference>
<dbReference type="EMBL" id="LLXV01000040">
    <property type="protein sequence ID" value="KRG49845.1"/>
    <property type="molecule type" value="Genomic_DNA"/>
</dbReference>
<dbReference type="Proteomes" id="UP000051757">
    <property type="component" value="Unassembled WGS sequence"/>
</dbReference>
<accession>A0A0R0AY50</accession>
<proteinExistence type="predicted"/>
<organism evidence="2 3">
    <name type="scientific">Stenotrophomonas beteli</name>
    <dbReference type="NCBI Taxonomy" id="3384461"/>
    <lineage>
        <taxon>Bacteria</taxon>
        <taxon>Pseudomonadati</taxon>
        <taxon>Pseudomonadota</taxon>
        <taxon>Gammaproteobacteria</taxon>
        <taxon>Lysobacterales</taxon>
        <taxon>Lysobacteraceae</taxon>
        <taxon>Stenotrophomonas</taxon>
        <taxon>Stenotrophomonas maltophilia group</taxon>
    </lineage>
</organism>
<gene>
    <name evidence="2" type="ORF">ARC23_13405</name>
</gene>
<name>A0A0R0AY50_9GAMM</name>
<evidence type="ECO:0000313" key="2">
    <source>
        <dbReference type="EMBL" id="KRG49845.1"/>
    </source>
</evidence>
<keyword evidence="3" id="KW-1185">Reference proteome</keyword>